<dbReference type="Proteomes" id="UP000023541">
    <property type="component" value="Unassembled WGS sequence"/>
</dbReference>
<comment type="caution">
    <text evidence="1">The sequence shown here is derived from an EMBL/GenBank/DDBJ whole genome shotgun (WGS) entry which is preliminary data.</text>
</comment>
<keyword evidence="2" id="KW-1185">Reference proteome</keyword>
<proteinExistence type="predicted"/>
<dbReference type="RefSeq" id="WP_034242760.1">
    <property type="nucleotide sequence ID" value="NZ_AQRA01000006.1"/>
</dbReference>
<reference evidence="1 2" key="1">
    <citation type="submission" date="2014-04" db="EMBL/GenBank/DDBJ databases">
        <title>Aquimarina sp. 22II-S11-z7 Genome Sequencing.</title>
        <authorList>
            <person name="Lai Q."/>
        </authorList>
    </citation>
    <scope>NUCLEOTIDE SEQUENCE [LARGE SCALE GENOMIC DNA]</scope>
    <source>
        <strain evidence="1 2">22II-S11-z7</strain>
    </source>
</reference>
<dbReference type="eggNOG" id="COG0668">
    <property type="taxonomic scope" value="Bacteria"/>
</dbReference>
<organism evidence="1 2">
    <name type="scientific">Aquimarina atlantica</name>
    <dbReference type="NCBI Taxonomy" id="1317122"/>
    <lineage>
        <taxon>Bacteria</taxon>
        <taxon>Pseudomonadati</taxon>
        <taxon>Bacteroidota</taxon>
        <taxon>Flavobacteriia</taxon>
        <taxon>Flavobacteriales</taxon>
        <taxon>Flavobacteriaceae</taxon>
        <taxon>Aquimarina</taxon>
    </lineage>
</organism>
<protein>
    <recommendedName>
        <fullName evidence="3">Lipoprotein</fullName>
    </recommendedName>
</protein>
<dbReference type="OrthoDB" id="1436858at2"/>
<evidence type="ECO:0000313" key="2">
    <source>
        <dbReference type="Proteomes" id="UP000023541"/>
    </source>
</evidence>
<gene>
    <name evidence="1" type="ORF">ATO12_18345</name>
</gene>
<evidence type="ECO:0000313" key="1">
    <source>
        <dbReference type="EMBL" id="EZH72979.1"/>
    </source>
</evidence>
<dbReference type="STRING" id="1317122.ATO12_18345"/>
<evidence type="ECO:0008006" key="3">
    <source>
        <dbReference type="Google" id="ProtNLM"/>
    </source>
</evidence>
<dbReference type="PROSITE" id="PS51257">
    <property type="entry name" value="PROKAR_LIPOPROTEIN"/>
    <property type="match status" value="1"/>
</dbReference>
<dbReference type="EMBL" id="AQRA01000006">
    <property type="protein sequence ID" value="EZH72979.1"/>
    <property type="molecule type" value="Genomic_DNA"/>
</dbReference>
<dbReference type="AlphaFoldDB" id="A0A023BSP9"/>
<accession>A0A023BSP9</accession>
<name>A0A023BSP9_9FLAO</name>
<sequence length="189" mass="21462">MAKRMLKILLISLLLYSCQKEQKQDPFEITNNRIGLLTNEIQIKELDSIYANDSIAKRTAGDQFLNNVNEIEIYEKGGTKLLVLEAHKESDPLSTIENIQIVDPRYKTASGLSSDGVFKDIKDHYNISKINNTLSTAVIFVDSIQAYFTIDKKELSKKFQSTTDIEITATDIPDSAKIKHFWISWDTAN</sequence>